<protein>
    <recommendedName>
        <fullName evidence="5">HSF-type DNA-binding domain-containing protein</fullName>
    </recommendedName>
</protein>
<dbReference type="Pfam" id="PF00447">
    <property type="entry name" value="HSF_DNA-bind"/>
    <property type="match status" value="1"/>
</dbReference>
<dbReference type="InterPro" id="IPR036390">
    <property type="entry name" value="WH_DNA-bd_sf"/>
</dbReference>
<dbReference type="AlphaFoldDB" id="A0A6U5KDC4"/>
<reference evidence="7" key="1">
    <citation type="submission" date="2021-01" db="EMBL/GenBank/DDBJ databases">
        <authorList>
            <person name="Corre E."/>
            <person name="Pelletier E."/>
            <person name="Niang G."/>
            <person name="Scheremetjew M."/>
            <person name="Finn R."/>
            <person name="Kale V."/>
            <person name="Holt S."/>
            <person name="Cochrane G."/>
            <person name="Meng A."/>
            <person name="Brown T."/>
            <person name="Cohen L."/>
        </authorList>
    </citation>
    <scope>NUCLEOTIDE SEQUENCE</scope>
    <source>
        <strain evidence="7">308</strain>
    </source>
</reference>
<dbReference type="SMART" id="SM00415">
    <property type="entry name" value="HSF"/>
    <property type="match status" value="1"/>
</dbReference>
<dbReference type="PANTHER" id="PTHR10015">
    <property type="entry name" value="HEAT SHOCK TRANSCRIPTION FACTOR"/>
    <property type="match status" value="1"/>
</dbReference>
<evidence type="ECO:0000256" key="1">
    <source>
        <dbReference type="ARBA" id="ARBA00004123"/>
    </source>
</evidence>
<keyword evidence="2" id="KW-0238">DNA-binding</keyword>
<dbReference type="EMBL" id="HBFR01033323">
    <property type="protein sequence ID" value="CAD8897102.1"/>
    <property type="molecule type" value="Transcribed_RNA"/>
</dbReference>
<evidence type="ECO:0000256" key="2">
    <source>
        <dbReference type="ARBA" id="ARBA00023125"/>
    </source>
</evidence>
<accession>A0A6U5KDC4</accession>
<gene>
    <name evidence="6" type="ORF">CHYS00102_LOCUS24316</name>
    <name evidence="7" type="ORF">CHYS00102_LOCUS24318</name>
</gene>
<proteinExistence type="inferred from homology"/>
<evidence type="ECO:0000259" key="5">
    <source>
        <dbReference type="SMART" id="SM00415"/>
    </source>
</evidence>
<organism evidence="7">
    <name type="scientific">Corethron hystrix</name>
    <dbReference type="NCBI Taxonomy" id="216773"/>
    <lineage>
        <taxon>Eukaryota</taxon>
        <taxon>Sar</taxon>
        <taxon>Stramenopiles</taxon>
        <taxon>Ochrophyta</taxon>
        <taxon>Bacillariophyta</taxon>
        <taxon>Coscinodiscophyceae</taxon>
        <taxon>Corethrophycidae</taxon>
        <taxon>Corethrales</taxon>
        <taxon>Corethraceae</taxon>
        <taxon>Corethron</taxon>
    </lineage>
</organism>
<evidence type="ECO:0000256" key="3">
    <source>
        <dbReference type="ARBA" id="ARBA00023242"/>
    </source>
</evidence>
<dbReference type="InterPro" id="IPR000232">
    <property type="entry name" value="HSF_DNA-bd"/>
</dbReference>
<dbReference type="GO" id="GO:0005634">
    <property type="term" value="C:nucleus"/>
    <property type="evidence" value="ECO:0007669"/>
    <property type="project" value="UniProtKB-SubCell"/>
</dbReference>
<dbReference type="FunFam" id="1.10.10.10:FF:000479">
    <property type="entry name" value="Predicted protein"/>
    <property type="match status" value="1"/>
</dbReference>
<evidence type="ECO:0000256" key="4">
    <source>
        <dbReference type="RuleBase" id="RU004020"/>
    </source>
</evidence>
<keyword evidence="3" id="KW-0539">Nucleus</keyword>
<dbReference type="InterPro" id="IPR036388">
    <property type="entry name" value="WH-like_DNA-bd_sf"/>
</dbReference>
<dbReference type="SUPFAM" id="SSF46785">
    <property type="entry name" value="Winged helix' DNA-binding domain"/>
    <property type="match status" value="1"/>
</dbReference>
<dbReference type="PANTHER" id="PTHR10015:SF206">
    <property type="entry name" value="HSF-TYPE DNA-BINDING DOMAIN-CONTAINING PROTEIN"/>
    <property type="match status" value="1"/>
</dbReference>
<dbReference type="GO" id="GO:0043565">
    <property type="term" value="F:sequence-specific DNA binding"/>
    <property type="evidence" value="ECO:0007669"/>
    <property type="project" value="InterPro"/>
</dbReference>
<dbReference type="EMBL" id="HBFR01033326">
    <property type="protein sequence ID" value="CAD8897104.1"/>
    <property type="molecule type" value="Transcribed_RNA"/>
</dbReference>
<comment type="subcellular location">
    <subcellularLocation>
        <location evidence="1">Nucleus</location>
    </subcellularLocation>
</comment>
<dbReference type="GO" id="GO:0003700">
    <property type="term" value="F:DNA-binding transcription factor activity"/>
    <property type="evidence" value="ECO:0007669"/>
    <property type="project" value="InterPro"/>
</dbReference>
<sequence>MNHLSRNKTCAVNQSLTNCSGAHLVQENDEDYAGHYHANTGPPQEITDTISTFPQSPSSPPNSNTLPHHVLPESFLSNHHRPMIISAYDNMLHYSSTSHSQILCSCGNAQMHIPTGALTDWNNVGALSSPKHVNGFFDRVESCQIDTANILRDKISKCPYSPTCTHIDTSLHENSSSSTNFKNSYENFSPRLLGGKFNESFPEKLYRLLFESAKEGNSDIASFLPHGRAFIVHQEQKFMTELIPNYFQLKKVSSFRRQLHLYGFNKVSDGPDIGAYYHAKFLRGMPRLCSEIKRTANKKKRNSAKRVGIAQNLYAMPLVEAEDNDATYGLNTQSPCYQGP</sequence>
<comment type="similarity">
    <text evidence="4">Belongs to the HSF family.</text>
</comment>
<feature type="domain" description="HSF-type DNA-binding" evidence="5">
    <location>
        <begin position="197"/>
        <end position="295"/>
    </location>
</feature>
<dbReference type="Gene3D" id="1.10.10.10">
    <property type="entry name" value="Winged helix-like DNA-binding domain superfamily/Winged helix DNA-binding domain"/>
    <property type="match status" value="1"/>
</dbReference>
<name>A0A6U5KDC4_9STRA</name>
<evidence type="ECO:0000313" key="7">
    <source>
        <dbReference type="EMBL" id="CAD8897104.1"/>
    </source>
</evidence>
<evidence type="ECO:0000313" key="6">
    <source>
        <dbReference type="EMBL" id="CAD8897102.1"/>
    </source>
</evidence>